<proteinExistence type="predicted"/>
<evidence type="ECO:0000256" key="1">
    <source>
        <dbReference type="SAM" id="MobiDB-lite"/>
    </source>
</evidence>
<evidence type="ECO:0000313" key="4">
    <source>
        <dbReference type="Proteomes" id="UP000256899"/>
    </source>
</evidence>
<gene>
    <name evidence="3" type="ORF">DXX94_15100</name>
</gene>
<sequence>MKKAILGTTLFLGITSMAVVAQDSAELTDATAINCSDFTSPIVSAINEQANLNEVLTTYLTSCSSVADQIIEVAINNSQPEQHQAIMQAAADTNLMQPADILLAAIAGGGDPATLSEPTAAGNSAIVPASAATAPPVIGGRNGGTGDSTDAASAN</sequence>
<reference evidence="4" key="1">
    <citation type="submission" date="2018-08" db="EMBL/GenBank/DDBJ databases">
        <title>Thalassotalea euphylliae genome.</title>
        <authorList>
            <person name="Summers S."/>
            <person name="Rice S.A."/>
            <person name="Freckelton M.L."/>
            <person name="Nedved B.T."/>
            <person name="Hadfield M.G."/>
        </authorList>
    </citation>
    <scope>NUCLEOTIDE SEQUENCE [LARGE SCALE GENOMIC DNA]</scope>
    <source>
        <strain evidence="4">H3</strain>
    </source>
</reference>
<feature type="region of interest" description="Disordered" evidence="1">
    <location>
        <begin position="132"/>
        <end position="155"/>
    </location>
</feature>
<dbReference type="Proteomes" id="UP000256899">
    <property type="component" value="Unassembled WGS sequence"/>
</dbReference>
<dbReference type="RefSeq" id="WP_116017145.1">
    <property type="nucleotide sequence ID" value="NZ_QUOT01000001.1"/>
</dbReference>
<keyword evidence="4" id="KW-1185">Reference proteome</keyword>
<dbReference type="EMBL" id="QUOT01000001">
    <property type="protein sequence ID" value="REL31937.1"/>
    <property type="molecule type" value="Genomic_DNA"/>
</dbReference>
<accession>A0A3E0U5S9</accession>
<keyword evidence="2" id="KW-0732">Signal</keyword>
<dbReference type="AlphaFoldDB" id="A0A3E0U5S9"/>
<name>A0A3E0U5S9_9GAMM</name>
<feature type="signal peptide" evidence="2">
    <location>
        <begin position="1"/>
        <end position="21"/>
    </location>
</feature>
<evidence type="ECO:0000256" key="2">
    <source>
        <dbReference type="SAM" id="SignalP"/>
    </source>
</evidence>
<comment type="caution">
    <text evidence="3">The sequence shown here is derived from an EMBL/GenBank/DDBJ whole genome shotgun (WGS) entry which is preliminary data.</text>
</comment>
<organism evidence="3 4">
    <name type="scientific">Thalassotalea euphylliae</name>
    <dbReference type="NCBI Taxonomy" id="1655234"/>
    <lineage>
        <taxon>Bacteria</taxon>
        <taxon>Pseudomonadati</taxon>
        <taxon>Pseudomonadota</taxon>
        <taxon>Gammaproteobacteria</taxon>
        <taxon>Alteromonadales</taxon>
        <taxon>Colwelliaceae</taxon>
        <taxon>Thalassotalea</taxon>
    </lineage>
</organism>
<evidence type="ECO:0000313" key="3">
    <source>
        <dbReference type="EMBL" id="REL31937.1"/>
    </source>
</evidence>
<protein>
    <submittedName>
        <fullName evidence="3">Uncharacterized protein</fullName>
    </submittedName>
</protein>
<feature type="chain" id="PRO_5017616728" evidence="2">
    <location>
        <begin position="22"/>
        <end position="155"/>
    </location>
</feature>